<keyword evidence="11" id="KW-1185">Reference proteome</keyword>
<feature type="transmembrane region" description="Helical" evidence="8">
    <location>
        <begin position="173"/>
        <end position="192"/>
    </location>
</feature>
<evidence type="ECO:0000256" key="4">
    <source>
        <dbReference type="ARBA" id="ARBA00022692"/>
    </source>
</evidence>
<feature type="transmembrane region" description="Helical" evidence="8">
    <location>
        <begin position="373"/>
        <end position="396"/>
    </location>
</feature>
<feature type="transmembrane region" description="Helical" evidence="8">
    <location>
        <begin position="281"/>
        <end position="301"/>
    </location>
</feature>
<dbReference type="Pfam" id="PF07690">
    <property type="entry name" value="MFS_1"/>
    <property type="match status" value="1"/>
</dbReference>
<keyword evidence="3" id="KW-1003">Cell membrane</keyword>
<dbReference type="PANTHER" id="PTHR23517:SF2">
    <property type="entry name" value="MULTIDRUG RESISTANCE PROTEIN MDTH"/>
    <property type="match status" value="1"/>
</dbReference>
<accession>A0A238W3P3</accession>
<organism evidence="10 11">
    <name type="scientific">Actinomadura mexicana</name>
    <dbReference type="NCBI Taxonomy" id="134959"/>
    <lineage>
        <taxon>Bacteria</taxon>
        <taxon>Bacillati</taxon>
        <taxon>Actinomycetota</taxon>
        <taxon>Actinomycetes</taxon>
        <taxon>Streptosporangiales</taxon>
        <taxon>Thermomonosporaceae</taxon>
        <taxon>Actinomadura</taxon>
    </lineage>
</organism>
<dbReference type="PANTHER" id="PTHR23517">
    <property type="entry name" value="RESISTANCE PROTEIN MDTM, PUTATIVE-RELATED-RELATED"/>
    <property type="match status" value="1"/>
</dbReference>
<dbReference type="PROSITE" id="PS50850">
    <property type="entry name" value="MFS"/>
    <property type="match status" value="1"/>
</dbReference>
<feature type="transmembrane region" description="Helical" evidence="8">
    <location>
        <begin position="83"/>
        <end position="100"/>
    </location>
</feature>
<dbReference type="InterPro" id="IPR036259">
    <property type="entry name" value="MFS_trans_sf"/>
</dbReference>
<protein>
    <submittedName>
        <fullName evidence="10">Predicted arabinose efflux permease, MFS family</fullName>
    </submittedName>
</protein>
<dbReference type="SUPFAM" id="SSF103473">
    <property type="entry name" value="MFS general substrate transporter"/>
    <property type="match status" value="1"/>
</dbReference>
<evidence type="ECO:0000256" key="5">
    <source>
        <dbReference type="ARBA" id="ARBA00022989"/>
    </source>
</evidence>
<feature type="transmembrane region" description="Helical" evidence="8">
    <location>
        <begin position="106"/>
        <end position="125"/>
    </location>
</feature>
<evidence type="ECO:0000313" key="10">
    <source>
        <dbReference type="EMBL" id="SNR40793.1"/>
    </source>
</evidence>
<dbReference type="Gene3D" id="1.20.1250.20">
    <property type="entry name" value="MFS general substrate transporter like domains"/>
    <property type="match status" value="1"/>
</dbReference>
<evidence type="ECO:0000256" key="8">
    <source>
        <dbReference type="SAM" id="Phobius"/>
    </source>
</evidence>
<keyword evidence="2" id="KW-0813">Transport</keyword>
<dbReference type="InterPro" id="IPR020846">
    <property type="entry name" value="MFS_dom"/>
</dbReference>
<keyword evidence="4 8" id="KW-0812">Transmembrane</keyword>
<gene>
    <name evidence="10" type="ORF">SAMN06265355_102656</name>
</gene>
<keyword evidence="6 8" id="KW-0472">Membrane</keyword>
<dbReference type="GO" id="GO:0005886">
    <property type="term" value="C:plasma membrane"/>
    <property type="evidence" value="ECO:0007669"/>
    <property type="project" value="UniProtKB-SubCell"/>
</dbReference>
<feature type="transmembrane region" description="Helical" evidence="8">
    <location>
        <begin position="221"/>
        <end position="243"/>
    </location>
</feature>
<proteinExistence type="predicted"/>
<dbReference type="GO" id="GO:0022857">
    <property type="term" value="F:transmembrane transporter activity"/>
    <property type="evidence" value="ECO:0007669"/>
    <property type="project" value="InterPro"/>
</dbReference>
<feature type="transmembrane region" description="Helical" evidence="8">
    <location>
        <begin position="22"/>
        <end position="44"/>
    </location>
</feature>
<evidence type="ECO:0000256" key="6">
    <source>
        <dbReference type="ARBA" id="ARBA00023136"/>
    </source>
</evidence>
<feature type="domain" description="Major facilitator superfamily (MFS) profile" evidence="9">
    <location>
        <begin position="19"/>
        <end position="397"/>
    </location>
</feature>
<evidence type="ECO:0000256" key="2">
    <source>
        <dbReference type="ARBA" id="ARBA00022448"/>
    </source>
</evidence>
<dbReference type="AlphaFoldDB" id="A0A238W3P3"/>
<evidence type="ECO:0000256" key="7">
    <source>
        <dbReference type="SAM" id="MobiDB-lite"/>
    </source>
</evidence>
<name>A0A238W3P3_9ACTN</name>
<feature type="transmembrane region" description="Helical" evidence="8">
    <location>
        <begin position="307"/>
        <end position="332"/>
    </location>
</feature>
<dbReference type="EMBL" id="FZNP01000002">
    <property type="protein sequence ID" value="SNR40793.1"/>
    <property type="molecule type" value="Genomic_DNA"/>
</dbReference>
<feature type="transmembrane region" description="Helical" evidence="8">
    <location>
        <begin position="344"/>
        <end position="367"/>
    </location>
</feature>
<evidence type="ECO:0000313" key="11">
    <source>
        <dbReference type="Proteomes" id="UP000198420"/>
    </source>
</evidence>
<evidence type="ECO:0000259" key="9">
    <source>
        <dbReference type="PROSITE" id="PS50850"/>
    </source>
</evidence>
<dbReference type="Proteomes" id="UP000198420">
    <property type="component" value="Unassembled WGS sequence"/>
</dbReference>
<feature type="transmembrane region" description="Helical" evidence="8">
    <location>
        <begin position="145"/>
        <end position="167"/>
    </location>
</feature>
<dbReference type="InterPro" id="IPR050171">
    <property type="entry name" value="MFS_Transporters"/>
</dbReference>
<dbReference type="RefSeq" id="WP_089310849.1">
    <property type="nucleotide sequence ID" value="NZ_FZNP01000002.1"/>
</dbReference>
<keyword evidence="5 8" id="KW-1133">Transmembrane helix</keyword>
<dbReference type="InterPro" id="IPR011701">
    <property type="entry name" value="MFS"/>
</dbReference>
<comment type="subcellular location">
    <subcellularLocation>
        <location evidence="1">Cell membrane</location>
        <topology evidence="1">Multi-pass membrane protein</topology>
    </subcellularLocation>
</comment>
<feature type="transmembrane region" description="Helical" evidence="8">
    <location>
        <begin position="255"/>
        <end position="274"/>
    </location>
</feature>
<dbReference type="OrthoDB" id="4042314at2"/>
<reference evidence="11" key="1">
    <citation type="submission" date="2017-06" db="EMBL/GenBank/DDBJ databases">
        <authorList>
            <person name="Varghese N."/>
            <person name="Submissions S."/>
        </authorList>
    </citation>
    <scope>NUCLEOTIDE SEQUENCE [LARGE SCALE GENOMIC DNA]</scope>
    <source>
        <strain evidence="11">DSM 44485</strain>
    </source>
</reference>
<feature type="region of interest" description="Disordered" evidence="7">
    <location>
        <begin position="398"/>
        <end position="418"/>
    </location>
</feature>
<evidence type="ECO:0000256" key="3">
    <source>
        <dbReference type="ARBA" id="ARBA00022475"/>
    </source>
</evidence>
<evidence type="ECO:0000256" key="1">
    <source>
        <dbReference type="ARBA" id="ARBA00004651"/>
    </source>
</evidence>
<feature type="transmembrane region" description="Helical" evidence="8">
    <location>
        <begin position="56"/>
        <end position="76"/>
    </location>
</feature>
<sequence length="418" mass="43028">MTSAEHPTVLATLREMSGTVRILVLGNLISNLAAFLNAFLVLFLTGEGFSAWESGVVLTALMIGRISGSAVGGAAADRVGYRWVIVGSMASTAALTAALVHVPNVWVGALVAGGAGLTAQAYRPAAMAWVVELTPKDRHVMVFSVLRLTFNVGSTVGPLGAALLLTYASYHALFYVDAATSLAFGLVAYVALRSDAEPETPDGGSGGERAGYGQVLADRRFMLVVLGLFLTAVTYIQSSAALPLFVTGSGHDERVFAMLLTVNGGIVIAFEVLLSKWLQRLPIGVPMTLGMAMLGVGHLIYTGPTPVALLLLATVVWTFGEIIAAPSMMAYPGLVAPTALRARYIAAATIPQQVGYAVGPMIGVAAWHAWGAGVWVLTGAFGLAGAAAVAAGAGLARRRPADEPGPALEPATAAEGGE</sequence>